<proteinExistence type="inferred from homology"/>
<keyword evidence="3 7" id="KW-0256">Endoplasmic reticulum</keyword>
<dbReference type="OrthoDB" id="246406at2759"/>
<dbReference type="EMBL" id="CDSF01000080">
    <property type="protein sequence ID" value="CEO97742.1"/>
    <property type="molecule type" value="Genomic_DNA"/>
</dbReference>
<comment type="similarity">
    <text evidence="6">Belongs to the TRAPP small subunits family. TRAPPC4 subfamily.</text>
</comment>
<dbReference type="Proteomes" id="UP000039324">
    <property type="component" value="Unassembled WGS sequence"/>
</dbReference>
<evidence type="ECO:0000256" key="3">
    <source>
        <dbReference type="ARBA" id="ARBA00022824"/>
    </source>
</evidence>
<accession>A0A0G4IRC3</accession>
<dbReference type="GO" id="GO:0006888">
    <property type="term" value="P:endoplasmic reticulum to Golgi vesicle-mediated transport"/>
    <property type="evidence" value="ECO:0007669"/>
    <property type="project" value="UniProtKB-UniRule"/>
</dbReference>
<dbReference type="Pfam" id="PF04099">
    <property type="entry name" value="Sybindin"/>
    <property type="match status" value="1"/>
</dbReference>
<dbReference type="STRING" id="37360.A0A0G4IRC3"/>
<reference evidence="8 10" key="1">
    <citation type="submission" date="2015-02" db="EMBL/GenBank/DDBJ databases">
        <authorList>
            <person name="Chooi Y.-H."/>
        </authorList>
    </citation>
    <scope>NUCLEOTIDE SEQUENCE [LARGE SCALE GENOMIC DNA]</scope>
    <source>
        <strain evidence="8">E3</strain>
    </source>
</reference>
<evidence type="ECO:0000256" key="4">
    <source>
        <dbReference type="ARBA" id="ARBA00022892"/>
    </source>
</evidence>
<keyword evidence="9" id="KW-0496">Mitochondrion</keyword>
<dbReference type="PANTHER" id="PTHR23249">
    <property type="entry name" value="TRAFFICKING PROTEIN PARTICLE COMPLEX SUBUNIT"/>
    <property type="match status" value="1"/>
</dbReference>
<organism evidence="8 10">
    <name type="scientific">Plasmodiophora brassicae</name>
    <name type="common">Clubroot disease agent</name>
    <dbReference type="NCBI Taxonomy" id="37360"/>
    <lineage>
        <taxon>Eukaryota</taxon>
        <taxon>Sar</taxon>
        <taxon>Rhizaria</taxon>
        <taxon>Endomyxa</taxon>
        <taxon>Phytomyxea</taxon>
        <taxon>Plasmodiophorida</taxon>
        <taxon>Plasmodiophoridae</taxon>
        <taxon>Plasmodiophora</taxon>
    </lineage>
</organism>
<dbReference type="PANTHER" id="PTHR23249:SF15">
    <property type="entry name" value="TRAFFICKING PROTEIN PARTICLE COMPLEX SUBUNIT 4"/>
    <property type="match status" value="1"/>
</dbReference>
<dbReference type="InterPro" id="IPR007233">
    <property type="entry name" value="TRAPPC"/>
</dbReference>
<comment type="subcellular location">
    <subcellularLocation>
        <location evidence="7">Endoplasmic reticulum</location>
    </subcellularLocation>
    <subcellularLocation>
        <location evidence="7">Golgi apparatus</location>
        <location evidence="7">cis-Golgi network</location>
    </subcellularLocation>
    <subcellularLocation>
        <location evidence="1">Golgi apparatus</location>
    </subcellularLocation>
</comment>
<dbReference type="GO" id="GO:0005794">
    <property type="term" value="C:Golgi apparatus"/>
    <property type="evidence" value="ECO:0007669"/>
    <property type="project" value="UniProtKB-SubCell"/>
</dbReference>
<dbReference type="SUPFAM" id="SSF64356">
    <property type="entry name" value="SNARE-like"/>
    <property type="match status" value="1"/>
</dbReference>
<dbReference type="GO" id="GO:0030008">
    <property type="term" value="C:TRAPP complex"/>
    <property type="evidence" value="ECO:0007669"/>
    <property type="project" value="UniProtKB-UniRule"/>
</dbReference>
<dbReference type="InterPro" id="IPR011012">
    <property type="entry name" value="Longin-like_dom_sf"/>
</dbReference>
<comment type="subunit">
    <text evidence="7">Part of the multisubunit transport protein particle (TRAPP) complex.</text>
</comment>
<sequence length="153" mass="16699">MVVLYSVFVINRAGGLIYSQTIKASANPAGSSLNDQLRLASTFHGLSTISRELLVRGDRAKAGADDAAGETGGIHTIQTERVKLRAMTTLTGVTFVVVAAANAPDLTEFLERLYRIYVDYALKNPFYELDMPIKCHLFDHHLSVLITKTTSSP</sequence>
<reference evidence="9 11" key="2">
    <citation type="submission" date="2018-03" db="EMBL/GenBank/DDBJ databases">
        <authorList>
            <person name="Fogelqvist J."/>
        </authorList>
    </citation>
    <scope>NUCLEOTIDE SEQUENCE [LARGE SCALE GENOMIC DNA]</scope>
</reference>
<evidence type="ECO:0000256" key="2">
    <source>
        <dbReference type="ARBA" id="ARBA00022448"/>
    </source>
</evidence>
<gene>
    <name evidence="8" type="ORF">PBRA_005856</name>
    <name evidence="9" type="ORF">PLBR_LOCUS5503</name>
</gene>
<dbReference type="SMART" id="SM01399">
    <property type="entry name" value="Sybindin"/>
    <property type="match status" value="1"/>
</dbReference>
<keyword evidence="10" id="KW-1185">Reference proteome</keyword>
<evidence type="ECO:0000313" key="11">
    <source>
        <dbReference type="Proteomes" id="UP000290189"/>
    </source>
</evidence>
<dbReference type="CDD" id="cd14856">
    <property type="entry name" value="TRAPPC4_synbindin"/>
    <property type="match status" value="1"/>
</dbReference>
<evidence type="ECO:0000256" key="1">
    <source>
        <dbReference type="ARBA" id="ARBA00004555"/>
    </source>
</evidence>
<keyword evidence="2 7" id="KW-0813">Transport</keyword>
<dbReference type="Proteomes" id="UP000290189">
    <property type="component" value="Unassembled WGS sequence"/>
</dbReference>
<protein>
    <recommendedName>
        <fullName evidence="7">Trafficking protein particle complex subunit</fullName>
    </recommendedName>
</protein>
<evidence type="ECO:0000313" key="9">
    <source>
        <dbReference type="EMBL" id="SPQ98288.1"/>
    </source>
</evidence>
<dbReference type="Gene3D" id="3.30.450.70">
    <property type="match status" value="1"/>
</dbReference>
<dbReference type="GO" id="GO:0005783">
    <property type="term" value="C:endoplasmic reticulum"/>
    <property type="evidence" value="ECO:0007669"/>
    <property type="project" value="UniProtKB-SubCell"/>
</dbReference>
<evidence type="ECO:0000256" key="5">
    <source>
        <dbReference type="ARBA" id="ARBA00023034"/>
    </source>
</evidence>
<dbReference type="AlphaFoldDB" id="A0A0G4IRC3"/>
<name>A0A0G4IRC3_PLABS</name>
<geneLocation type="mitochondrion" evidence="9"/>
<evidence type="ECO:0000313" key="10">
    <source>
        <dbReference type="Proteomes" id="UP000039324"/>
    </source>
</evidence>
<keyword evidence="5 7" id="KW-0333">Golgi apparatus</keyword>
<evidence type="ECO:0000256" key="7">
    <source>
        <dbReference type="RuleBase" id="RU366065"/>
    </source>
</evidence>
<dbReference type="OMA" id="MPIRTEG"/>
<dbReference type="EMBL" id="OVEO01000009">
    <property type="protein sequence ID" value="SPQ98288.1"/>
    <property type="molecule type" value="Genomic_DNA"/>
</dbReference>
<evidence type="ECO:0000256" key="6">
    <source>
        <dbReference type="ARBA" id="ARBA00038179"/>
    </source>
</evidence>
<keyword evidence="4 7" id="KW-0931">ER-Golgi transport</keyword>
<evidence type="ECO:0000313" key="8">
    <source>
        <dbReference type="EMBL" id="CEO97742.1"/>
    </source>
</evidence>